<dbReference type="EMBL" id="HBEG01029970">
    <property type="protein sequence ID" value="CAD8367255.1"/>
    <property type="molecule type" value="Transcribed_RNA"/>
</dbReference>
<accession>A0A7S0AL00</accession>
<feature type="coiled-coil region" evidence="1">
    <location>
        <begin position="14"/>
        <end position="41"/>
    </location>
</feature>
<evidence type="ECO:0000313" key="2">
    <source>
        <dbReference type="EMBL" id="CAD8367255.1"/>
    </source>
</evidence>
<reference evidence="2" key="1">
    <citation type="submission" date="2021-01" db="EMBL/GenBank/DDBJ databases">
        <authorList>
            <person name="Corre E."/>
            <person name="Pelletier E."/>
            <person name="Niang G."/>
            <person name="Scheremetjew M."/>
            <person name="Finn R."/>
            <person name="Kale V."/>
            <person name="Holt S."/>
            <person name="Cochrane G."/>
            <person name="Meng A."/>
            <person name="Brown T."/>
            <person name="Cohen L."/>
        </authorList>
    </citation>
    <scope>NUCLEOTIDE SEQUENCE</scope>
    <source>
        <strain evidence="2">Pbaha01</strain>
    </source>
</reference>
<proteinExistence type="predicted"/>
<keyword evidence="1" id="KW-0175">Coiled coil</keyword>
<protein>
    <submittedName>
        <fullName evidence="2">Uncharacterized protein</fullName>
    </submittedName>
</protein>
<gene>
    <name evidence="2" type="ORF">PBAH0796_LOCUS18298</name>
</gene>
<dbReference type="AlphaFoldDB" id="A0A7S0AL00"/>
<organism evidence="2">
    <name type="scientific">Pyrodinium bahamense</name>
    <dbReference type="NCBI Taxonomy" id="73915"/>
    <lineage>
        <taxon>Eukaryota</taxon>
        <taxon>Sar</taxon>
        <taxon>Alveolata</taxon>
        <taxon>Dinophyceae</taxon>
        <taxon>Gonyaulacales</taxon>
        <taxon>Pyrocystaceae</taxon>
        <taxon>Pyrodinium</taxon>
    </lineage>
</organism>
<name>A0A7S0AL00_9DINO</name>
<sequence length="355" mass="36161">MAASPLSNTVCGDDTKLAAQLQQFESRLDALQEEAAACGAAATDFATLATDRITALEADMHRLSAATDIKSGLVQPFQATFYPFGTLDNLAELLLSAARREVLQVIEDTLARLALLECRCAAAERGSESAAGVARAAAAAVGRLEGRMGVLECSTARSAEQFVGRLAALEAEAAGRGVRHPPAPCGPAADAAATSGLLQERLLEGCLEQCAGLVDAARGAGTGGASGAGLAALRDLVEALESVAARVTSLETAGAGPLGAAWHAGALQTAAPALPGNLPHQVHALEHVVAAMRSELNESVSALWSAVQDISHEVHTGGSNTTATADLATSSTDWFLEASVLPPLPSFQPPQGFPS</sequence>
<evidence type="ECO:0000256" key="1">
    <source>
        <dbReference type="SAM" id="Coils"/>
    </source>
</evidence>